<keyword evidence="1" id="KW-0210">Decarboxylase</keyword>
<keyword evidence="2" id="KW-0456">Lyase</keyword>
<dbReference type="InterPro" id="IPR003817">
    <property type="entry name" value="PS_Dcarbxylase"/>
</dbReference>
<dbReference type="GO" id="GO:0004609">
    <property type="term" value="F:phosphatidylserine decarboxylase activity"/>
    <property type="evidence" value="ECO:0007669"/>
    <property type="project" value="InterPro"/>
</dbReference>
<keyword evidence="5" id="KW-1185">Reference proteome</keyword>
<dbReference type="InterPro" id="IPR022237">
    <property type="entry name" value="PsiD-like"/>
</dbReference>
<evidence type="ECO:0000313" key="5">
    <source>
        <dbReference type="Proteomes" id="UP001215151"/>
    </source>
</evidence>
<proteinExistence type="predicted"/>
<organism evidence="4 5">
    <name type="scientific">Trametes cubensis</name>
    <dbReference type="NCBI Taxonomy" id="1111947"/>
    <lineage>
        <taxon>Eukaryota</taxon>
        <taxon>Fungi</taxon>
        <taxon>Dikarya</taxon>
        <taxon>Basidiomycota</taxon>
        <taxon>Agaricomycotina</taxon>
        <taxon>Agaricomycetes</taxon>
        <taxon>Polyporales</taxon>
        <taxon>Polyporaceae</taxon>
        <taxon>Trametes</taxon>
    </lineage>
</organism>
<evidence type="ECO:0000256" key="1">
    <source>
        <dbReference type="ARBA" id="ARBA00022793"/>
    </source>
</evidence>
<name>A0AAD7TZD8_9APHY</name>
<evidence type="ECO:0000313" key="4">
    <source>
        <dbReference type="EMBL" id="KAJ8487919.1"/>
    </source>
</evidence>
<evidence type="ECO:0000259" key="3">
    <source>
        <dbReference type="Pfam" id="PF12588"/>
    </source>
</evidence>
<dbReference type="PANTHER" id="PTHR10067">
    <property type="entry name" value="PHOSPHATIDYLSERINE DECARBOXYLASE"/>
    <property type="match status" value="1"/>
</dbReference>
<dbReference type="EMBL" id="JAPEVG010000071">
    <property type="protein sequence ID" value="KAJ8487919.1"/>
    <property type="molecule type" value="Genomic_DNA"/>
</dbReference>
<dbReference type="GO" id="GO:0006646">
    <property type="term" value="P:phosphatidylethanolamine biosynthetic process"/>
    <property type="evidence" value="ECO:0007669"/>
    <property type="project" value="TreeGrafter"/>
</dbReference>
<dbReference type="GO" id="GO:0005739">
    <property type="term" value="C:mitochondrion"/>
    <property type="evidence" value="ECO:0007669"/>
    <property type="project" value="TreeGrafter"/>
</dbReference>
<sequence length="421" mass="46953">MHGDPIKHRASGLPSCDPNVLNKWIDAKIAYVEHPLRLNAALHPVLLEFKAFIETNPVIYMGFQQMFEQVPHKYPYNKDPFGKPQVRSYMVMLRLFNYIIGTAPAYELGDYVGFPINAILLWPMGTPAGMAMFTRHDVNGHFKKMFDVWSAFLTSAASRYVLNDNESGWFGPSASKAMPNFAQTYICDPSAPYHGYSSWDDFFTRRFRAGVRPVVYPIADNIINSACESKVYRVAHGVKETDRFWLKEQPYSLAHMLNFDGFTSQFVGGTVYQAFLAATKYHRWHAPVRGTIVRTVMVPGTYYAESPSEGFPHPDPVGANLSQSFITSTATRALIFIQAANPDIGLMCFIGVGMAEVSTCEITVKENDQVNKGDELGLFHFGGSTHCLLFRPQARLVFGEGVTVDADIEVNAPIASVSIAD</sequence>
<dbReference type="Pfam" id="PF02666">
    <property type="entry name" value="PS_Dcarbxylase"/>
    <property type="match status" value="1"/>
</dbReference>
<dbReference type="Proteomes" id="UP001215151">
    <property type="component" value="Unassembled WGS sequence"/>
</dbReference>
<accession>A0AAD7TZD8</accession>
<gene>
    <name evidence="4" type="ORF">ONZ51_g3879</name>
</gene>
<comment type="caution">
    <text evidence="4">The sequence shown here is derived from an EMBL/GenBank/DDBJ whole genome shotgun (WGS) entry which is preliminary data.</text>
</comment>
<protein>
    <recommendedName>
        <fullName evidence="3">L-tryptophan decarboxylase PsiD-like domain-containing protein</fullName>
    </recommendedName>
</protein>
<reference evidence="4" key="1">
    <citation type="submission" date="2022-11" db="EMBL/GenBank/DDBJ databases">
        <title>Genome Sequence of Cubamyces cubensis.</title>
        <authorList>
            <person name="Buettner E."/>
        </authorList>
    </citation>
    <scope>NUCLEOTIDE SEQUENCE</scope>
    <source>
        <strain evidence="4">MPL-01</strain>
    </source>
</reference>
<dbReference type="AlphaFoldDB" id="A0AAD7TZD8"/>
<dbReference type="Pfam" id="PF12588">
    <property type="entry name" value="PSDC"/>
    <property type="match status" value="1"/>
</dbReference>
<feature type="domain" description="L-tryptophan decarboxylase PsiD-like" evidence="3">
    <location>
        <begin position="43"/>
        <end position="178"/>
    </location>
</feature>
<dbReference type="PANTHER" id="PTHR10067:SF9">
    <property type="entry name" value="PHOSPHATIDYLSERINE DECARBOXYLASE FAMILY PROTEIN (AFU_ORTHOLOGUE AFUA_7G01730)"/>
    <property type="match status" value="1"/>
</dbReference>
<evidence type="ECO:0000256" key="2">
    <source>
        <dbReference type="ARBA" id="ARBA00023239"/>
    </source>
</evidence>